<dbReference type="InterPro" id="IPR011611">
    <property type="entry name" value="PfkB_dom"/>
</dbReference>
<dbReference type="Proteomes" id="UP001433638">
    <property type="component" value="Unassembled WGS sequence"/>
</dbReference>
<comment type="caution">
    <text evidence="4">The sequence shown here is derived from an EMBL/GenBank/DDBJ whole genome shotgun (WGS) entry which is preliminary data.</text>
</comment>
<keyword evidence="2 4" id="KW-0418">Kinase</keyword>
<dbReference type="InterPro" id="IPR036388">
    <property type="entry name" value="WH-like_DNA-bd_sf"/>
</dbReference>
<dbReference type="Gene3D" id="1.10.10.10">
    <property type="entry name" value="Winged helix-like DNA-binding domain superfamily/Winged helix DNA-binding domain"/>
    <property type="match status" value="1"/>
</dbReference>
<protein>
    <submittedName>
        <fullName evidence="4">PfkB family carbohydrate kinase</fullName>
    </submittedName>
</protein>
<evidence type="ECO:0000313" key="5">
    <source>
        <dbReference type="Proteomes" id="UP001433638"/>
    </source>
</evidence>
<dbReference type="PANTHER" id="PTHR10584:SF166">
    <property type="entry name" value="RIBOKINASE"/>
    <property type="match status" value="1"/>
</dbReference>
<dbReference type="InterPro" id="IPR011991">
    <property type="entry name" value="ArsR-like_HTH"/>
</dbReference>
<dbReference type="Pfam" id="PF00294">
    <property type="entry name" value="PfkB"/>
    <property type="match status" value="1"/>
</dbReference>
<dbReference type="CDD" id="cd01941">
    <property type="entry name" value="YeiC_kinase_like"/>
    <property type="match status" value="1"/>
</dbReference>
<dbReference type="RefSeq" id="WP_349583162.1">
    <property type="nucleotide sequence ID" value="NZ_JBEFLD010000001.1"/>
</dbReference>
<dbReference type="Pfam" id="PF13412">
    <property type="entry name" value="HTH_24"/>
    <property type="match status" value="1"/>
</dbReference>
<evidence type="ECO:0000259" key="3">
    <source>
        <dbReference type="Pfam" id="PF00294"/>
    </source>
</evidence>
<evidence type="ECO:0000256" key="2">
    <source>
        <dbReference type="ARBA" id="ARBA00022777"/>
    </source>
</evidence>
<dbReference type="Gene3D" id="3.40.1190.20">
    <property type="match status" value="1"/>
</dbReference>
<dbReference type="SUPFAM" id="SSF53613">
    <property type="entry name" value="Ribokinase-like"/>
    <property type="match status" value="1"/>
</dbReference>
<reference evidence="4" key="1">
    <citation type="submission" date="2024-06" db="EMBL/GenBank/DDBJ databases">
        <title>Genome sequence of Vogesella sp. MAHUQ-64.</title>
        <authorList>
            <person name="Huq M.A."/>
        </authorList>
    </citation>
    <scope>NUCLEOTIDE SEQUENCE</scope>
    <source>
        <strain evidence="4">MAHUQ-64</strain>
    </source>
</reference>
<evidence type="ECO:0000256" key="1">
    <source>
        <dbReference type="ARBA" id="ARBA00022679"/>
    </source>
</evidence>
<dbReference type="PROSITE" id="PS00583">
    <property type="entry name" value="PFKB_KINASES_1"/>
    <property type="match status" value="1"/>
</dbReference>
<name>A0ABV1LZP7_9NEIS</name>
<dbReference type="EMBL" id="JBEFLD010000001">
    <property type="protein sequence ID" value="MEQ6289337.1"/>
    <property type="molecule type" value="Genomic_DNA"/>
</dbReference>
<keyword evidence="5" id="KW-1185">Reference proteome</keyword>
<feature type="domain" description="Carbohydrate kinase PfkB" evidence="3">
    <location>
        <begin position="58"/>
        <end position="348"/>
    </location>
</feature>
<accession>A0ABV1LZP7</accession>
<dbReference type="InterPro" id="IPR036390">
    <property type="entry name" value="WH_DNA-bd_sf"/>
</dbReference>
<gene>
    <name evidence="4" type="ORF">ABNW52_01755</name>
</gene>
<organism evidence="4 5">
    <name type="scientific">Vogesella oryzagri</name>
    <dbReference type="NCBI Taxonomy" id="3160864"/>
    <lineage>
        <taxon>Bacteria</taxon>
        <taxon>Pseudomonadati</taxon>
        <taxon>Pseudomonadota</taxon>
        <taxon>Betaproteobacteria</taxon>
        <taxon>Neisseriales</taxon>
        <taxon>Chromobacteriaceae</taxon>
        <taxon>Vogesella</taxon>
    </lineage>
</organism>
<evidence type="ECO:0000313" key="4">
    <source>
        <dbReference type="EMBL" id="MEQ6289337.1"/>
    </source>
</evidence>
<dbReference type="SUPFAM" id="SSF46785">
    <property type="entry name" value="Winged helix' DNA-binding domain"/>
    <property type="match status" value="1"/>
</dbReference>
<dbReference type="InterPro" id="IPR029056">
    <property type="entry name" value="Ribokinase-like"/>
</dbReference>
<dbReference type="InterPro" id="IPR002173">
    <property type="entry name" value="Carboh/pur_kinase_PfkB_CS"/>
</dbReference>
<dbReference type="GO" id="GO:0016301">
    <property type="term" value="F:kinase activity"/>
    <property type="evidence" value="ECO:0007669"/>
    <property type="project" value="UniProtKB-KW"/>
</dbReference>
<sequence length="363" mass="39058">MTEREQQILAILRDEPLIPQQELAERLGISRSAVAGHIMNLMQKGRILGKGYILAQQQYVLLIGGANMDICGSTQRTLHSGDSTPGRIRCSPGGVARNIAENLARLGNDARLLAVVGDDLYGRTLLDASHKAGVDVRDCWILPDEATSTYLSLHGPDGDMAVAVNDMDILQRLGPERLADKLERLRNAAALVIDCNLPEDSLQWIFAHRGDTPVFADTVSAHKCQRLRPWLAHIHTLKPNRLEAETLSGLPLHSPADAGKVADWFHRQGVQQLVLSLGEQGTCWSHIDGSRGQLAATPISVVNATGAGDALMAGIVHGQLQGWRLADSLPFAQACAALTLASPATNHPSLSTTAVANWLAQHA</sequence>
<keyword evidence="1" id="KW-0808">Transferase</keyword>
<dbReference type="PANTHER" id="PTHR10584">
    <property type="entry name" value="SUGAR KINASE"/>
    <property type="match status" value="1"/>
</dbReference>
<dbReference type="CDD" id="cd00090">
    <property type="entry name" value="HTH_ARSR"/>
    <property type="match status" value="1"/>
</dbReference>
<proteinExistence type="predicted"/>